<dbReference type="InterPro" id="IPR045225">
    <property type="entry name" value="Uracil/uridine/allantoin_perm"/>
</dbReference>
<feature type="transmembrane region" description="Helical" evidence="7">
    <location>
        <begin position="217"/>
        <end position="239"/>
    </location>
</feature>
<feature type="transmembrane region" description="Helical" evidence="7">
    <location>
        <begin position="194"/>
        <end position="210"/>
    </location>
</feature>
<dbReference type="GeneID" id="70190032"/>
<comment type="similarity">
    <text evidence="2">Belongs to the purine-cytosine permease (2.A.39) family.</text>
</comment>
<dbReference type="InterPro" id="IPR001248">
    <property type="entry name" value="Pur-cyt_permease"/>
</dbReference>
<keyword evidence="4 7" id="KW-1133">Transmembrane helix</keyword>
<sequence length="587" mass="64689">MAGKLTEKMGAKGAAIKQAFTSSQAMVKYLEAPLMPGDEDNKENRRWTNRDLAPSPPEDRKWNQWTFLAFWTAHAAGAGAWVAGSSLISVGLEPLSAYLCLATSHILITGFIVLNGRASSRYHIGFPVFSRSVFGMWGSYMVIAMRAIVCIIWNGTNSYYGGRCITVALTAIWPQYTAIPNVLPASAGISAPDLLSFFIFMIVFIAISFVHSRDLHWFYVGKSIFVFAAMHAILIWYLVRAQGVSWTTLANSEPVTGSAHVWLVLRAFNTGLGAASSLAVNQGDMTRYAKKPSDAIWTTLIGYPIASALPCLYGILVAAAAKKLTGTAYWNMWDVLKYMLEQYPDNHGARFGIFLCAVATALAYLAVNLATNSLPFGSDLSAIFPRWMTIRRGQVLCTVLGITIVPWKLLNSAQAFLTFLSGYGYWLAPIAACMTVDYYLIKRGNLRMSDLYQGNSSSRYWYTRGFNLRGIAVVILALLPCLPSFAAQIAPDRLGLTGTAYNFFYISFTFTWFCAAAMYYVACLIWPEKGPEAQADKTLEWEQLADEGDEEERAMTTMAVTEEGAQPSTSADSQHSGEKNVSKVELM</sequence>
<keyword evidence="9" id="KW-1185">Reference proteome</keyword>
<feature type="compositionally biased region" description="Basic and acidic residues" evidence="6">
    <location>
        <begin position="575"/>
        <end position="587"/>
    </location>
</feature>
<dbReference type="GO" id="GO:0005886">
    <property type="term" value="C:plasma membrane"/>
    <property type="evidence" value="ECO:0007669"/>
    <property type="project" value="TreeGrafter"/>
</dbReference>
<dbReference type="AlphaFoldDB" id="A0A9P8Y166"/>
<feature type="transmembrane region" description="Helical" evidence="7">
    <location>
        <begin position="65"/>
        <end position="83"/>
    </location>
</feature>
<evidence type="ECO:0000256" key="4">
    <source>
        <dbReference type="ARBA" id="ARBA00022989"/>
    </source>
</evidence>
<feature type="transmembrane region" description="Helical" evidence="7">
    <location>
        <begin position="503"/>
        <end position="527"/>
    </location>
</feature>
<dbReference type="EMBL" id="JAGTJQ010000009">
    <property type="protein sequence ID" value="KAH7024951.1"/>
    <property type="molecule type" value="Genomic_DNA"/>
</dbReference>
<feature type="transmembrane region" description="Helical" evidence="7">
    <location>
        <begin position="466"/>
        <end position="491"/>
    </location>
</feature>
<dbReference type="RefSeq" id="XP_046008499.1">
    <property type="nucleotide sequence ID" value="XM_046160486.1"/>
</dbReference>
<feature type="region of interest" description="Disordered" evidence="6">
    <location>
        <begin position="560"/>
        <end position="587"/>
    </location>
</feature>
<name>A0A9P8Y166_9PEZI</name>
<evidence type="ECO:0000256" key="2">
    <source>
        <dbReference type="ARBA" id="ARBA00008974"/>
    </source>
</evidence>
<comment type="caution">
    <text evidence="8">The sequence shown here is derived from an EMBL/GenBank/DDBJ whole genome shotgun (WGS) entry which is preliminary data.</text>
</comment>
<feature type="transmembrane region" description="Helical" evidence="7">
    <location>
        <begin position="423"/>
        <end position="441"/>
    </location>
</feature>
<evidence type="ECO:0000256" key="7">
    <source>
        <dbReference type="SAM" id="Phobius"/>
    </source>
</evidence>
<evidence type="ECO:0000256" key="6">
    <source>
        <dbReference type="SAM" id="MobiDB-lite"/>
    </source>
</evidence>
<feature type="transmembrane region" description="Helical" evidence="7">
    <location>
        <begin position="300"/>
        <end position="321"/>
    </location>
</feature>
<dbReference type="Pfam" id="PF02133">
    <property type="entry name" value="Transp_cyt_pur"/>
    <property type="match status" value="1"/>
</dbReference>
<dbReference type="Gene3D" id="1.10.4160.10">
    <property type="entry name" value="Hydantoin permease"/>
    <property type="match status" value="1"/>
</dbReference>
<evidence type="ECO:0000256" key="1">
    <source>
        <dbReference type="ARBA" id="ARBA00004141"/>
    </source>
</evidence>
<keyword evidence="3 7" id="KW-0812">Transmembrane</keyword>
<accession>A0A9P8Y166</accession>
<keyword evidence="5 7" id="KW-0472">Membrane</keyword>
<feature type="transmembrane region" description="Helical" evidence="7">
    <location>
        <begin position="351"/>
        <end position="374"/>
    </location>
</feature>
<dbReference type="Proteomes" id="UP000756346">
    <property type="component" value="Unassembled WGS sequence"/>
</dbReference>
<dbReference type="PANTHER" id="PTHR30618">
    <property type="entry name" value="NCS1 FAMILY PURINE/PYRIMIDINE TRANSPORTER"/>
    <property type="match status" value="1"/>
</dbReference>
<organism evidence="8 9">
    <name type="scientific">Microdochium trichocladiopsis</name>
    <dbReference type="NCBI Taxonomy" id="1682393"/>
    <lineage>
        <taxon>Eukaryota</taxon>
        <taxon>Fungi</taxon>
        <taxon>Dikarya</taxon>
        <taxon>Ascomycota</taxon>
        <taxon>Pezizomycotina</taxon>
        <taxon>Sordariomycetes</taxon>
        <taxon>Xylariomycetidae</taxon>
        <taxon>Xylariales</taxon>
        <taxon>Microdochiaceae</taxon>
        <taxon>Microdochium</taxon>
    </lineage>
</organism>
<feature type="region of interest" description="Disordered" evidence="6">
    <location>
        <begin position="36"/>
        <end position="58"/>
    </location>
</feature>
<dbReference type="GO" id="GO:0015205">
    <property type="term" value="F:nucleobase transmembrane transporter activity"/>
    <property type="evidence" value="ECO:0007669"/>
    <property type="project" value="TreeGrafter"/>
</dbReference>
<dbReference type="OrthoDB" id="2018619at2759"/>
<reference evidence="8" key="1">
    <citation type="journal article" date="2021" name="Nat. Commun.">
        <title>Genetic determinants of endophytism in the Arabidopsis root mycobiome.</title>
        <authorList>
            <person name="Mesny F."/>
            <person name="Miyauchi S."/>
            <person name="Thiergart T."/>
            <person name="Pickel B."/>
            <person name="Atanasova L."/>
            <person name="Karlsson M."/>
            <person name="Huettel B."/>
            <person name="Barry K.W."/>
            <person name="Haridas S."/>
            <person name="Chen C."/>
            <person name="Bauer D."/>
            <person name="Andreopoulos W."/>
            <person name="Pangilinan J."/>
            <person name="LaButti K."/>
            <person name="Riley R."/>
            <person name="Lipzen A."/>
            <person name="Clum A."/>
            <person name="Drula E."/>
            <person name="Henrissat B."/>
            <person name="Kohler A."/>
            <person name="Grigoriev I.V."/>
            <person name="Martin F.M."/>
            <person name="Hacquard S."/>
        </authorList>
    </citation>
    <scope>NUCLEOTIDE SEQUENCE</scope>
    <source>
        <strain evidence="8">MPI-CAGE-CH-0230</strain>
    </source>
</reference>
<evidence type="ECO:0000256" key="3">
    <source>
        <dbReference type="ARBA" id="ARBA00022692"/>
    </source>
</evidence>
<comment type="subcellular location">
    <subcellularLocation>
        <location evidence="1">Membrane</location>
        <topology evidence="1">Multi-pass membrane protein</topology>
    </subcellularLocation>
</comment>
<feature type="transmembrane region" description="Helical" evidence="7">
    <location>
        <begin position="95"/>
        <end position="114"/>
    </location>
</feature>
<feature type="transmembrane region" description="Helical" evidence="7">
    <location>
        <begin position="134"/>
        <end position="154"/>
    </location>
</feature>
<gene>
    <name evidence="8" type="ORF">B0I36DRAFT_376709</name>
</gene>
<dbReference type="PANTHER" id="PTHR30618:SF0">
    <property type="entry name" value="PURINE-URACIL PERMEASE NCS1"/>
    <property type="match status" value="1"/>
</dbReference>
<protein>
    <submittedName>
        <fullName evidence="8">Permease for cytosine/purines, uracil, thiamine, allantoin-domain-containing protein</fullName>
    </submittedName>
</protein>
<proteinExistence type="inferred from homology"/>
<evidence type="ECO:0000313" key="8">
    <source>
        <dbReference type="EMBL" id="KAH7024951.1"/>
    </source>
</evidence>
<evidence type="ECO:0000256" key="5">
    <source>
        <dbReference type="ARBA" id="ARBA00023136"/>
    </source>
</evidence>
<evidence type="ECO:0000313" key="9">
    <source>
        <dbReference type="Proteomes" id="UP000756346"/>
    </source>
</evidence>